<dbReference type="RefSeq" id="WP_374933597.1">
    <property type="nucleotide sequence ID" value="NZ_FNUV01000006.1"/>
</dbReference>
<dbReference type="SUPFAM" id="SSF82171">
    <property type="entry name" value="DPP6 N-terminal domain-like"/>
    <property type="match status" value="1"/>
</dbReference>
<proteinExistence type="predicted"/>
<dbReference type="SUPFAM" id="SSF53474">
    <property type="entry name" value="alpha/beta-Hydrolases"/>
    <property type="match status" value="1"/>
</dbReference>
<dbReference type="GO" id="GO:0008236">
    <property type="term" value="F:serine-type peptidase activity"/>
    <property type="evidence" value="ECO:0007669"/>
    <property type="project" value="InterPro"/>
</dbReference>
<feature type="domain" description="Dipeptidylpeptidase IV N-terminal" evidence="4">
    <location>
        <begin position="98"/>
        <end position="448"/>
    </location>
</feature>
<dbReference type="InterPro" id="IPR029058">
    <property type="entry name" value="AB_hydrolase_fold"/>
</dbReference>
<keyword evidence="2" id="KW-0732">Signal</keyword>
<dbReference type="Gene3D" id="3.40.50.1820">
    <property type="entry name" value="alpha/beta hydrolase"/>
    <property type="match status" value="1"/>
</dbReference>
<dbReference type="Gene3D" id="2.140.10.30">
    <property type="entry name" value="Dipeptidylpeptidase IV, N-terminal domain"/>
    <property type="match status" value="1"/>
</dbReference>
<organism evidence="5 6">
    <name type="scientific">Xylanibacter ruminicola</name>
    <name type="common">Prevotella ruminicola</name>
    <dbReference type="NCBI Taxonomy" id="839"/>
    <lineage>
        <taxon>Bacteria</taxon>
        <taxon>Pseudomonadati</taxon>
        <taxon>Bacteroidota</taxon>
        <taxon>Bacteroidia</taxon>
        <taxon>Bacteroidales</taxon>
        <taxon>Prevotellaceae</taxon>
        <taxon>Xylanibacter</taxon>
    </lineage>
</organism>
<protein>
    <submittedName>
        <fullName evidence="5">Dipeptidyl-peptidase-4</fullName>
    </submittedName>
</protein>
<dbReference type="GO" id="GO:0006508">
    <property type="term" value="P:proteolysis"/>
    <property type="evidence" value="ECO:0007669"/>
    <property type="project" value="InterPro"/>
</dbReference>
<evidence type="ECO:0000256" key="1">
    <source>
        <dbReference type="ARBA" id="ARBA00023180"/>
    </source>
</evidence>
<name>A0A1H5WM52_XYLRU</name>
<reference evidence="5 6" key="1">
    <citation type="submission" date="2016-10" db="EMBL/GenBank/DDBJ databases">
        <authorList>
            <person name="de Groot N.N."/>
        </authorList>
    </citation>
    <scope>NUCLEOTIDE SEQUENCE [LARGE SCALE GENOMIC DNA]</scope>
    <source>
        <strain evidence="5 6">AR32</strain>
    </source>
</reference>
<dbReference type="Pfam" id="PF00930">
    <property type="entry name" value="DPPIV_N"/>
    <property type="match status" value="1"/>
</dbReference>
<evidence type="ECO:0000313" key="5">
    <source>
        <dbReference type="EMBL" id="SEG00719.1"/>
    </source>
</evidence>
<feature type="signal peptide" evidence="2">
    <location>
        <begin position="1"/>
        <end position="23"/>
    </location>
</feature>
<feature type="chain" id="PRO_5009288446" evidence="2">
    <location>
        <begin position="24"/>
        <end position="738"/>
    </location>
</feature>
<dbReference type="PANTHER" id="PTHR11731:SF193">
    <property type="entry name" value="DIPEPTIDYL PEPTIDASE 9"/>
    <property type="match status" value="1"/>
</dbReference>
<dbReference type="GO" id="GO:0008239">
    <property type="term" value="F:dipeptidyl-peptidase activity"/>
    <property type="evidence" value="ECO:0007669"/>
    <property type="project" value="TreeGrafter"/>
</dbReference>
<evidence type="ECO:0000256" key="2">
    <source>
        <dbReference type="SAM" id="SignalP"/>
    </source>
</evidence>
<sequence length="738" mass="83845">MIKSVLGNFMLVSLLAIGVPSVAGENFNLKDITAGKFRSKTMTEVRQMVDGETYAQISDDGKRIVTYSFRTGKETGILFDATTARGASIEQVEGYILSPDGSRMLIQTQTKPIYRRSYTATYYIYNVRNNKLEPLSDGGPQQTPMFSPDGNLIAFIRDNNIWLVKLLYDNAESQVTKDGKRNEIINGIPDWVYEEEFSTNSSMVFSADSRQIVWIRYDESAVKQYSMQLFKGMKPERSEFAEYPGDYTYKYPVPGQVNSKVSVHSYDIQSHQTRTIAVPMDVDGYIPRIKATSDPSKVAVFTMNRLQDVLRIYMANPLSTVCQLAIEDKVDKYIKEETLEDVLLTDKHILLPSERDGYNHLYLYNLNGQLLRQIVTDKYVVKSVYGYDEQTGDTYFAANPNGPTDQQVMVAHANGKIEVLSKRSGVNNAIFSKNFKFFINIWSDLDHPVQYTLCQNNGKTLQTMIDNHELVETLSAYDLGKKELFTFTTSEGVQLNGWMVKPADFDVSKKYPVIMYQYGGPGNQQVLNQWGIGMNGNGAILEQYLCQQGYICVCVDNRGTGGRGADFEKCTYLRLGELESRDQVETALWLGQQAYVDKDRIGIWGWSYGGWNTLMSMSEGRPVFRAGVAIAPPTCWRYYDSIYTERYMRTPKENQKGYDEVNPIARSSQLHGALLLCHGLADDNVHYQNTAEYVEALVQADKDFRQLVYTNRNHSIFGGNTRNHLFRQAINHFNAELK</sequence>
<dbReference type="InterPro" id="IPR050278">
    <property type="entry name" value="Serine_Prot_S9B/DPPIV"/>
</dbReference>
<dbReference type="EMBL" id="FNUV01000006">
    <property type="protein sequence ID" value="SEG00719.1"/>
    <property type="molecule type" value="Genomic_DNA"/>
</dbReference>
<gene>
    <name evidence="5" type="ORF">SAMN05216354_2449</name>
</gene>
<dbReference type="FunFam" id="3.40.50.1820:FF:000003">
    <property type="entry name" value="Dipeptidyl peptidase 4"/>
    <property type="match status" value="1"/>
</dbReference>
<keyword evidence="1" id="KW-0325">Glycoprotein</keyword>
<dbReference type="Proteomes" id="UP000236735">
    <property type="component" value="Unassembled WGS sequence"/>
</dbReference>
<evidence type="ECO:0000259" key="4">
    <source>
        <dbReference type="Pfam" id="PF00930"/>
    </source>
</evidence>
<evidence type="ECO:0000313" key="6">
    <source>
        <dbReference type="Proteomes" id="UP000236735"/>
    </source>
</evidence>
<dbReference type="AlphaFoldDB" id="A0A1H5WM52"/>
<dbReference type="InterPro" id="IPR002469">
    <property type="entry name" value="Peptidase_S9B_N"/>
</dbReference>
<feature type="domain" description="Peptidase S9 prolyl oligopeptidase catalytic" evidence="3">
    <location>
        <begin position="543"/>
        <end position="737"/>
    </location>
</feature>
<evidence type="ECO:0000259" key="3">
    <source>
        <dbReference type="Pfam" id="PF00326"/>
    </source>
</evidence>
<accession>A0A1H5WM52</accession>
<dbReference type="PANTHER" id="PTHR11731">
    <property type="entry name" value="PROTEASE FAMILY S9B,C DIPEPTIDYL-PEPTIDASE IV-RELATED"/>
    <property type="match status" value="1"/>
</dbReference>
<dbReference type="InterPro" id="IPR001375">
    <property type="entry name" value="Peptidase_S9_cat"/>
</dbReference>
<dbReference type="Pfam" id="PF00326">
    <property type="entry name" value="Peptidase_S9"/>
    <property type="match status" value="1"/>
</dbReference>